<feature type="transmembrane region" description="Helical" evidence="6">
    <location>
        <begin position="6"/>
        <end position="26"/>
    </location>
</feature>
<dbReference type="PANTHER" id="PTHR43547:SF2">
    <property type="entry name" value="HYBRID SIGNAL TRANSDUCTION HISTIDINE KINASE C"/>
    <property type="match status" value="1"/>
</dbReference>
<dbReference type="PRINTS" id="PR00344">
    <property type="entry name" value="BCTRLSENSOR"/>
</dbReference>
<keyword evidence="6" id="KW-0472">Membrane</keyword>
<dbReference type="Pfam" id="PF02518">
    <property type="entry name" value="HATPase_c"/>
    <property type="match status" value="1"/>
</dbReference>
<comment type="caution">
    <text evidence="8">The sequence shown here is derived from an EMBL/GenBank/DDBJ whole genome shotgun (WGS) entry which is preliminary data.</text>
</comment>
<dbReference type="Proteomes" id="UP000652681">
    <property type="component" value="Unassembled WGS sequence"/>
</dbReference>
<dbReference type="PANTHER" id="PTHR43547">
    <property type="entry name" value="TWO-COMPONENT HISTIDINE KINASE"/>
    <property type="match status" value="1"/>
</dbReference>
<evidence type="ECO:0000313" key="8">
    <source>
        <dbReference type="EMBL" id="MBC9811948.1"/>
    </source>
</evidence>
<dbReference type="InterPro" id="IPR005467">
    <property type="entry name" value="His_kinase_dom"/>
</dbReference>
<evidence type="ECO:0000256" key="3">
    <source>
        <dbReference type="ARBA" id="ARBA00022553"/>
    </source>
</evidence>
<dbReference type="Pfam" id="PF00512">
    <property type="entry name" value="HisKA"/>
    <property type="match status" value="1"/>
</dbReference>
<dbReference type="EC" id="2.7.13.3" evidence="2"/>
<dbReference type="SMART" id="SM00387">
    <property type="entry name" value="HATPase_c"/>
    <property type="match status" value="1"/>
</dbReference>
<feature type="domain" description="Histidine kinase" evidence="7">
    <location>
        <begin position="317"/>
        <end position="535"/>
    </location>
</feature>
<dbReference type="InterPro" id="IPR036097">
    <property type="entry name" value="HisK_dim/P_sf"/>
</dbReference>
<dbReference type="Gene3D" id="3.30.565.10">
    <property type="entry name" value="Histidine kinase-like ATPase, C-terminal domain"/>
    <property type="match status" value="1"/>
</dbReference>
<dbReference type="InterPro" id="IPR003661">
    <property type="entry name" value="HisK_dim/P_dom"/>
</dbReference>
<evidence type="ECO:0000256" key="2">
    <source>
        <dbReference type="ARBA" id="ARBA00012438"/>
    </source>
</evidence>
<keyword evidence="3" id="KW-0597">Phosphoprotein</keyword>
<dbReference type="RefSeq" id="WP_163490299.1">
    <property type="nucleotide sequence ID" value="NZ_JACVEL010000003.1"/>
</dbReference>
<dbReference type="InterPro" id="IPR003594">
    <property type="entry name" value="HATPase_dom"/>
</dbReference>
<evidence type="ECO:0000256" key="1">
    <source>
        <dbReference type="ARBA" id="ARBA00000085"/>
    </source>
</evidence>
<dbReference type="AlphaFoldDB" id="A0A8J6TZC7"/>
<evidence type="ECO:0000256" key="6">
    <source>
        <dbReference type="SAM" id="Phobius"/>
    </source>
</evidence>
<accession>A0A8J6TZC7</accession>
<reference evidence="8" key="1">
    <citation type="submission" date="2020-09" db="EMBL/GenBank/DDBJ databases">
        <title>Taishania pollutisoli gen. nov., sp. nov., Isolated from Tetrabromobisphenol A-Contaminated Soil.</title>
        <authorList>
            <person name="Chen Q."/>
        </authorList>
    </citation>
    <scope>NUCLEOTIDE SEQUENCE</scope>
    <source>
        <strain evidence="8">CZZ-1</strain>
    </source>
</reference>
<dbReference type="EMBL" id="JACVEL010000003">
    <property type="protein sequence ID" value="MBC9811948.1"/>
    <property type="molecule type" value="Genomic_DNA"/>
</dbReference>
<keyword evidence="4" id="KW-0808">Transferase</keyword>
<keyword evidence="9" id="KW-1185">Reference proteome</keyword>
<keyword evidence="6" id="KW-0812">Transmembrane</keyword>
<comment type="catalytic activity">
    <reaction evidence="1">
        <text>ATP + protein L-histidine = ADP + protein N-phospho-L-histidine.</text>
        <dbReference type="EC" id="2.7.13.3"/>
    </reaction>
</comment>
<dbReference type="InterPro" id="IPR004358">
    <property type="entry name" value="Sig_transdc_His_kin-like_C"/>
</dbReference>
<dbReference type="Gene3D" id="1.10.287.130">
    <property type="match status" value="1"/>
</dbReference>
<dbReference type="GO" id="GO:0000155">
    <property type="term" value="F:phosphorelay sensor kinase activity"/>
    <property type="evidence" value="ECO:0007669"/>
    <property type="project" value="InterPro"/>
</dbReference>
<sequence length="535" mass="61071">MGKIRVNVIIAFVVVASIALLIIQAFQTRQLYDKKSGQFRAEVETTLERIAVRHEKAEDVRKFFRIANTNFSGHYKDILKEEFQNLLSAKETISVKDTIIWENGQQENYLVIQGQSIDSLVGVKAEQRVLAKDVRQLRDFYYGNKTAGDSTGVSIQLDQKVIKKMFEKAKFVNDMMMQAFRDNVFESPENTFDIAFLDSVIRTEFKDDKLPAKFSFVVTNESGKPLKSKVFVEHYDPNLEVDKSFSTHLFPSNLFDNNLQLHIVFPRQSTILLGELWVPLLVNLSLVLLIFWALIYMFRTILTQKKLAEMKNDFISNMTHEFRTPISTISLACQAMSDPDMMGTGTEQAQPFVKMIADENNRLGTLVDGILQSSTIEKGEVRLNIEKILVNEIIYDIVHRAQFRIQNGGGKIEVDICTELVYIHADKMHFTNVISNLIDNAIKYSQETPEVKIEMKQKSGIVRIAVSDKGLGIKKEHLNKIFDKLYRIPTGNVHNVKGFGLGLSYVKGICEMHNWKINVQSKFGEGSTFTIEIKQ</sequence>
<dbReference type="InterPro" id="IPR036890">
    <property type="entry name" value="HATPase_C_sf"/>
</dbReference>
<keyword evidence="6" id="KW-1133">Transmembrane helix</keyword>
<organism evidence="8 9">
    <name type="scientific">Taishania pollutisoli</name>
    <dbReference type="NCBI Taxonomy" id="2766479"/>
    <lineage>
        <taxon>Bacteria</taxon>
        <taxon>Pseudomonadati</taxon>
        <taxon>Bacteroidota</taxon>
        <taxon>Flavobacteriia</taxon>
        <taxon>Flavobacteriales</taxon>
        <taxon>Crocinitomicaceae</taxon>
        <taxon>Taishania</taxon>
    </lineage>
</organism>
<dbReference type="SUPFAM" id="SSF55874">
    <property type="entry name" value="ATPase domain of HSP90 chaperone/DNA topoisomerase II/histidine kinase"/>
    <property type="match status" value="1"/>
</dbReference>
<proteinExistence type="predicted"/>
<dbReference type="FunFam" id="3.30.565.10:FF:000006">
    <property type="entry name" value="Sensor histidine kinase WalK"/>
    <property type="match status" value="1"/>
</dbReference>
<dbReference type="CDD" id="cd00075">
    <property type="entry name" value="HATPase"/>
    <property type="match status" value="1"/>
</dbReference>
<evidence type="ECO:0000256" key="5">
    <source>
        <dbReference type="ARBA" id="ARBA00022777"/>
    </source>
</evidence>
<dbReference type="PROSITE" id="PS50109">
    <property type="entry name" value="HIS_KIN"/>
    <property type="match status" value="1"/>
</dbReference>
<gene>
    <name evidence="8" type="ORF">H9Y05_05600</name>
</gene>
<evidence type="ECO:0000259" key="7">
    <source>
        <dbReference type="PROSITE" id="PS50109"/>
    </source>
</evidence>
<evidence type="ECO:0000313" key="9">
    <source>
        <dbReference type="Proteomes" id="UP000652681"/>
    </source>
</evidence>
<protein>
    <recommendedName>
        <fullName evidence="2">histidine kinase</fullName>
        <ecNumber evidence="2">2.7.13.3</ecNumber>
    </recommendedName>
</protein>
<dbReference type="SMART" id="SM00388">
    <property type="entry name" value="HisKA"/>
    <property type="match status" value="1"/>
</dbReference>
<evidence type="ECO:0000256" key="4">
    <source>
        <dbReference type="ARBA" id="ARBA00022679"/>
    </source>
</evidence>
<name>A0A8J6TZC7_9FLAO</name>
<keyword evidence="5 8" id="KW-0418">Kinase</keyword>
<dbReference type="CDD" id="cd00082">
    <property type="entry name" value="HisKA"/>
    <property type="match status" value="1"/>
</dbReference>
<feature type="transmembrane region" description="Helical" evidence="6">
    <location>
        <begin position="276"/>
        <end position="298"/>
    </location>
</feature>
<dbReference type="SUPFAM" id="SSF47384">
    <property type="entry name" value="Homodimeric domain of signal transducing histidine kinase"/>
    <property type="match status" value="1"/>
</dbReference>